<reference evidence="1" key="1">
    <citation type="journal article" date="2014" name="Front. Microbiol.">
        <title>High frequency of phylogenetically diverse reductive dehalogenase-homologous genes in deep subseafloor sedimentary metagenomes.</title>
        <authorList>
            <person name="Kawai M."/>
            <person name="Futagami T."/>
            <person name="Toyoda A."/>
            <person name="Takaki Y."/>
            <person name="Nishi S."/>
            <person name="Hori S."/>
            <person name="Arai W."/>
            <person name="Tsubouchi T."/>
            <person name="Morono Y."/>
            <person name="Uchiyama I."/>
            <person name="Ito T."/>
            <person name="Fujiyama A."/>
            <person name="Inagaki F."/>
            <person name="Takami H."/>
        </authorList>
    </citation>
    <scope>NUCLEOTIDE SEQUENCE</scope>
    <source>
        <strain evidence="1">Expedition CK06-06</strain>
    </source>
</reference>
<comment type="caution">
    <text evidence="1">The sequence shown here is derived from an EMBL/GenBank/DDBJ whole genome shotgun (WGS) entry which is preliminary data.</text>
</comment>
<gene>
    <name evidence="1" type="ORF">S06H3_26521</name>
</gene>
<protein>
    <submittedName>
        <fullName evidence="1">Uncharacterized protein</fullName>
    </submittedName>
</protein>
<sequence>MSWAKKDFHLFFEERAEYRPTKELNLLIKARDKGAKLKKAEVLSALKIKESGPYVKIKEKAKKRRAKGAERK</sequence>
<dbReference type="EMBL" id="BARV01015334">
    <property type="protein sequence ID" value="GAI29581.1"/>
    <property type="molecule type" value="Genomic_DNA"/>
</dbReference>
<dbReference type="AlphaFoldDB" id="X1NHA0"/>
<evidence type="ECO:0000313" key="1">
    <source>
        <dbReference type="EMBL" id="GAI29581.1"/>
    </source>
</evidence>
<organism evidence="1">
    <name type="scientific">marine sediment metagenome</name>
    <dbReference type="NCBI Taxonomy" id="412755"/>
    <lineage>
        <taxon>unclassified sequences</taxon>
        <taxon>metagenomes</taxon>
        <taxon>ecological metagenomes</taxon>
    </lineage>
</organism>
<accession>X1NHA0</accession>
<proteinExistence type="predicted"/>
<name>X1NHA0_9ZZZZ</name>